<dbReference type="OrthoDB" id="10434689at2759"/>
<name>A0A197KEK7_9FUNG</name>
<keyword evidence="3" id="KW-1185">Reference proteome</keyword>
<feature type="region of interest" description="Disordered" evidence="1">
    <location>
        <begin position="149"/>
        <end position="199"/>
    </location>
</feature>
<evidence type="ECO:0000256" key="1">
    <source>
        <dbReference type="SAM" id="MobiDB-lite"/>
    </source>
</evidence>
<protein>
    <submittedName>
        <fullName evidence="2">Uncharacterized protein</fullName>
    </submittedName>
</protein>
<organism evidence="2 3">
    <name type="scientific">Linnemannia elongata AG-77</name>
    <dbReference type="NCBI Taxonomy" id="1314771"/>
    <lineage>
        <taxon>Eukaryota</taxon>
        <taxon>Fungi</taxon>
        <taxon>Fungi incertae sedis</taxon>
        <taxon>Mucoromycota</taxon>
        <taxon>Mortierellomycotina</taxon>
        <taxon>Mortierellomycetes</taxon>
        <taxon>Mortierellales</taxon>
        <taxon>Mortierellaceae</taxon>
        <taxon>Linnemannia</taxon>
    </lineage>
</organism>
<dbReference type="AlphaFoldDB" id="A0A197KEK7"/>
<proteinExistence type="predicted"/>
<sequence length="199" mass="22455">MWHNRWTVYDGHPIFEGKSEDRVTTDRQEAIAQYLNSQDPNYRFTVEQSDSEFFAEVTWDHGPPVPLPMKSAMPPYKLHPQLRSPVQARQCGGVRFIPSTKKAAPINAKDQNKQQQRSQEDLKASLTKGENRIVPESVRFIHSTRKTCPVTKAQHKVQQVPVGSSKKEDDRGVPEANGRYSRAGSDSGVSMVDEPANLK</sequence>
<dbReference type="EMBL" id="KV442013">
    <property type="protein sequence ID" value="OAQ35950.1"/>
    <property type="molecule type" value="Genomic_DNA"/>
</dbReference>
<reference evidence="2 3" key="1">
    <citation type="submission" date="2016-05" db="EMBL/GenBank/DDBJ databases">
        <title>Genome sequencing reveals origins of a unique bacterial endosymbiosis in the earliest lineages of terrestrial Fungi.</title>
        <authorList>
            <consortium name="DOE Joint Genome Institute"/>
            <person name="Uehling J."/>
            <person name="Gryganskyi A."/>
            <person name="Hameed K."/>
            <person name="Tschaplinski T."/>
            <person name="Misztal P."/>
            <person name="Wu S."/>
            <person name="Desiro A."/>
            <person name="Vande Pol N."/>
            <person name="Du Z.-Y."/>
            <person name="Zienkiewicz A."/>
            <person name="Zienkiewicz K."/>
            <person name="Morin E."/>
            <person name="Tisserant E."/>
            <person name="Splivallo R."/>
            <person name="Hainaut M."/>
            <person name="Henrissat B."/>
            <person name="Ohm R."/>
            <person name="Kuo A."/>
            <person name="Yan J."/>
            <person name="Lipzen A."/>
            <person name="Nolan M."/>
            <person name="Labutti K."/>
            <person name="Barry K."/>
            <person name="Goldstein A."/>
            <person name="Labbe J."/>
            <person name="Schadt C."/>
            <person name="Tuskan G."/>
            <person name="Grigoriev I."/>
            <person name="Martin F."/>
            <person name="Vilgalys R."/>
            <person name="Bonito G."/>
        </authorList>
    </citation>
    <scope>NUCLEOTIDE SEQUENCE [LARGE SCALE GENOMIC DNA]</scope>
    <source>
        <strain evidence="2 3">AG-77</strain>
    </source>
</reference>
<feature type="compositionally biased region" description="Basic and acidic residues" evidence="1">
    <location>
        <begin position="118"/>
        <end position="129"/>
    </location>
</feature>
<gene>
    <name evidence="2" type="ORF">K457DRAFT_13187</name>
</gene>
<evidence type="ECO:0000313" key="3">
    <source>
        <dbReference type="Proteomes" id="UP000078512"/>
    </source>
</evidence>
<feature type="region of interest" description="Disordered" evidence="1">
    <location>
        <begin position="100"/>
        <end position="129"/>
    </location>
</feature>
<dbReference type="Proteomes" id="UP000078512">
    <property type="component" value="Unassembled WGS sequence"/>
</dbReference>
<accession>A0A197KEK7</accession>
<evidence type="ECO:0000313" key="2">
    <source>
        <dbReference type="EMBL" id="OAQ35950.1"/>
    </source>
</evidence>